<dbReference type="GO" id="GO:0046872">
    <property type="term" value="F:metal ion binding"/>
    <property type="evidence" value="ECO:0007669"/>
    <property type="project" value="InterPro"/>
</dbReference>
<accession>A0AAN5DDQ6</accession>
<feature type="compositionally biased region" description="Low complexity" evidence="1">
    <location>
        <begin position="809"/>
        <end position="843"/>
    </location>
</feature>
<feature type="signal peptide" evidence="2">
    <location>
        <begin position="1"/>
        <end position="18"/>
    </location>
</feature>
<dbReference type="AlphaFoldDB" id="A0AAN5DDQ6"/>
<dbReference type="PANTHER" id="PTHR20910:SF1">
    <property type="entry name" value="SUPEROXIDE DISMUTASE COPPER_ZINC BINDING DOMAIN-CONTAINING PROTEIN"/>
    <property type="match status" value="1"/>
</dbReference>
<keyword evidence="4" id="KW-1185">Reference proteome</keyword>
<dbReference type="EMBL" id="BTRK01000006">
    <property type="protein sequence ID" value="GMR60235.1"/>
    <property type="molecule type" value="Genomic_DNA"/>
</dbReference>
<evidence type="ECO:0000313" key="4">
    <source>
        <dbReference type="Proteomes" id="UP001328107"/>
    </source>
</evidence>
<evidence type="ECO:0000313" key="3">
    <source>
        <dbReference type="EMBL" id="GMR60235.1"/>
    </source>
</evidence>
<gene>
    <name evidence="3" type="ORF">PMAYCL1PPCAC_30430</name>
</gene>
<dbReference type="Gene3D" id="2.60.40.200">
    <property type="entry name" value="Superoxide dismutase, copper/zinc binding domain"/>
    <property type="match status" value="1"/>
</dbReference>
<evidence type="ECO:0000256" key="1">
    <source>
        <dbReference type="SAM" id="MobiDB-lite"/>
    </source>
</evidence>
<dbReference type="GO" id="GO:0006801">
    <property type="term" value="P:superoxide metabolic process"/>
    <property type="evidence" value="ECO:0007669"/>
    <property type="project" value="InterPro"/>
</dbReference>
<dbReference type="Proteomes" id="UP001328107">
    <property type="component" value="Unassembled WGS sequence"/>
</dbReference>
<sequence length="867" mass="95489">MRSLRLLLLLFFTSGVAADENAFTIPLYGEELKGFITIENVVDDQYVVSFKMDEMPADTRLSLHMAAAPYDSGVMPENCRRARKSPHIFRDRPVQDTTIEGTSLSGHTLLLGTPEKIYACTTVILGNQPLMAASFHEDPIQGPIHIIRLKDNVRILPDLKYIPHYDGAIGVEFIDWAFVESCENAQNANQNAVGMELGIDSRATLTIETGVNISLFNFQIFRNGKPFACSPISNVERRSIKAGGLKLVQPHYYVAARNVGEKLDQLKIREDCLDVATETPHSPFHDYFPTVSIFGPDTIMFKSVVLNTTCHALRPTFPLPSATASFFHPTVGRLVLVDTDDRIILTGNLRSLTDKDAARATVQISPKAAPSGECPLYLDDCTDCFTVPDAAVIVGKDDEAVSLIGVLPYFKLSEMKSVIVDLQWTEEPFRVCANLSYLPGGAFQASLAARRYTPVSSKTMATVVVLEYPANEYSEVVVNKRAEISSVEAHARPVDMAVTSGPPCGDQNIGPKARSPQWLQIIDAGIKHGKNTSTYVVDDLLISGPNSLLGTSLLLSHDNDYYCGTFRFPQETNRLVARIDGELQGYVLLSQYAMSGDIPTEVAYSISRANSTETEFLQWEIVSTKNETCEDADVFNPFELPPEECSDEKPMQCAIGDLSSKAGDISTGKRQHLSVINLPVSGIRTVSDKMVRLSSTNTNETIGCYRLVPMEDASFTWMVYSNQSLSSLQSLMAHRLHLEPFQIAIDYNRELVGGRCSSYRVTVLESNERLADILFIFDVENKKFREDAELVCGEKEAETSVATTVAPTTTATETTKMTTSASTVSFPTTKSSNSSSTVLPTTTEQSAKSSRAQTICISLFLLWSLNW</sequence>
<dbReference type="PANTHER" id="PTHR20910">
    <property type="entry name" value="AGAP001623-PA"/>
    <property type="match status" value="1"/>
</dbReference>
<dbReference type="InterPro" id="IPR036423">
    <property type="entry name" value="SOD-like_Cu/Zn_dom_sf"/>
</dbReference>
<comment type="caution">
    <text evidence="3">The sequence shown here is derived from an EMBL/GenBank/DDBJ whole genome shotgun (WGS) entry which is preliminary data.</text>
</comment>
<protein>
    <submittedName>
        <fullName evidence="3">Uncharacterized protein</fullName>
    </submittedName>
</protein>
<organism evidence="3 4">
    <name type="scientific">Pristionchus mayeri</name>
    <dbReference type="NCBI Taxonomy" id="1317129"/>
    <lineage>
        <taxon>Eukaryota</taxon>
        <taxon>Metazoa</taxon>
        <taxon>Ecdysozoa</taxon>
        <taxon>Nematoda</taxon>
        <taxon>Chromadorea</taxon>
        <taxon>Rhabditida</taxon>
        <taxon>Rhabditina</taxon>
        <taxon>Diplogasteromorpha</taxon>
        <taxon>Diplogasteroidea</taxon>
        <taxon>Neodiplogasteridae</taxon>
        <taxon>Pristionchus</taxon>
    </lineage>
</organism>
<feature type="region of interest" description="Disordered" evidence="1">
    <location>
        <begin position="809"/>
        <end position="844"/>
    </location>
</feature>
<reference evidence="4" key="1">
    <citation type="submission" date="2022-10" db="EMBL/GenBank/DDBJ databases">
        <title>Genome assembly of Pristionchus species.</title>
        <authorList>
            <person name="Yoshida K."/>
            <person name="Sommer R.J."/>
        </authorList>
    </citation>
    <scope>NUCLEOTIDE SEQUENCE [LARGE SCALE GENOMIC DNA]</scope>
    <source>
        <strain evidence="4">RS5460</strain>
    </source>
</reference>
<dbReference type="InterPro" id="IPR053257">
    <property type="entry name" value="Cu-only_SOD"/>
</dbReference>
<proteinExistence type="predicted"/>
<name>A0AAN5DDQ6_9BILA</name>
<feature type="chain" id="PRO_5042896440" evidence="2">
    <location>
        <begin position="19"/>
        <end position="867"/>
    </location>
</feature>
<keyword evidence="2" id="KW-0732">Signal</keyword>
<evidence type="ECO:0000256" key="2">
    <source>
        <dbReference type="SAM" id="SignalP"/>
    </source>
</evidence>